<proteinExistence type="inferred from homology"/>
<dbReference type="EC" id="3.4.19.12" evidence="3"/>
<feature type="compositionally biased region" description="Low complexity" evidence="6">
    <location>
        <begin position="346"/>
        <end position="358"/>
    </location>
</feature>
<dbReference type="Proteomes" id="UP001498398">
    <property type="component" value="Unassembled WGS sequence"/>
</dbReference>
<evidence type="ECO:0000256" key="2">
    <source>
        <dbReference type="ARBA" id="ARBA00009085"/>
    </source>
</evidence>
<evidence type="ECO:0000256" key="3">
    <source>
        <dbReference type="ARBA" id="ARBA00012759"/>
    </source>
</evidence>
<evidence type="ECO:0000256" key="4">
    <source>
        <dbReference type="ARBA" id="ARBA00022670"/>
    </source>
</evidence>
<gene>
    <name evidence="8" type="ORF">VKT23_006650</name>
</gene>
<feature type="domain" description="USP" evidence="7">
    <location>
        <begin position="1"/>
        <end position="258"/>
    </location>
</feature>
<dbReference type="CDD" id="cd02663">
    <property type="entry name" value="Peptidase_C19G"/>
    <property type="match status" value="1"/>
</dbReference>
<keyword evidence="4" id="KW-0645">Protease</keyword>
<sequence>MHQDAHEFFNYLLNKIVEEIEEERKHQQNNTASAEDLSKSVATIESAAASTSTNSNGGFIRSATLVQKLFEGTLTSETRCLTCETVSSRDESFIDLSIDIEQNSSVTACLRQFSASEMLCHKNKFFCDSCCDLQEAEKRMKIKKLPNILALHLKRFKFQEDLQKYIKLAYRVAFPFQLRLFNTVDDAEDADRLYSLYAIVVHIGNGPHHGHYISIIKTAGTWLVFDDDNVYTIQESDIPKYYGDSNSGAAYVLYYEAVDINLSALGVRTPSLPTTSAASVAPAEPVLVPSSPQTNPAVPPGLTEEPDSSDLSDPSYPLTPPPQSSPLLSPDKNKSIPLEIQVPASAPNDAAANSASPAVPSPSPATNGRGATKGLLGTLGRKPPAKPELSASSPSTARERTVSGAEEDSGTRQTPSPSQPIPPETKEKEKEKEKKDSDRKSGGWFGVGKRKSLKATTDKFREALSDMPGSPVSSPKTENHTASSSSNGSSHRFRSATGPAPKKPRKPSSDVSMFDAATFAPMAAGRHSAIYDSPPGSATSSTGSTHLNMPTLPSSAPSPTVLNSPPPRKSSLNNPAPSPFPTSPDPPPRSPDHKKSLTSLPRKNSHKRAATDGPRPATATGTPADTMSTPRPLPPVPPLPSLVANGHVHAATVDSGKPTTTTDSFATNSNGNGAFMNGRPMSSGGAPPGLSSLVGANTSASSGSSGPIKRATRKLSISSPMLGLGFGKKKDKDDKAPPSSYQSQAYHSTPIS</sequence>
<dbReference type="PROSITE" id="PS50235">
    <property type="entry name" value="USP_3"/>
    <property type="match status" value="1"/>
</dbReference>
<feature type="compositionally biased region" description="Low complexity" evidence="6">
    <location>
        <begin position="682"/>
        <end position="706"/>
    </location>
</feature>
<feature type="region of interest" description="Disordered" evidence="6">
    <location>
        <begin position="283"/>
        <end position="333"/>
    </location>
</feature>
<protein>
    <recommendedName>
        <fullName evidence="3">ubiquitinyl hydrolase 1</fullName>
        <ecNumber evidence="3">3.4.19.12</ecNumber>
    </recommendedName>
</protein>
<dbReference type="InterPro" id="IPR018200">
    <property type="entry name" value="USP_CS"/>
</dbReference>
<evidence type="ECO:0000259" key="7">
    <source>
        <dbReference type="PROSITE" id="PS50235"/>
    </source>
</evidence>
<feature type="compositionally biased region" description="Polar residues" evidence="6">
    <location>
        <begin position="471"/>
        <end position="482"/>
    </location>
</feature>
<evidence type="ECO:0000313" key="9">
    <source>
        <dbReference type="Proteomes" id="UP001498398"/>
    </source>
</evidence>
<organism evidence="8 9">
    <name type="scientific">Marasmiellus scandens</name>
    <dbReference type="NCBI Taxonomy" id="2682957"/>
    <lineage>
        <taxon>Eukaryota</taxon>
        <taxon>Fungi</taxon>
        <taxon>Dikarya</taxon>
        <taxon>Basidiomycota</taxon>
        <taxon>Agaricomycotina</taxon>
        <taxon>Agaricomycetes</taxon>
        <taxon>Agaricomycetidae</taxon>
        <taxon>Agaricales</taxon>
        <taxon>Marasmiineae</taxon>
        <taxon>Omphalotaceae</taxon>
        <taxon>Marasmiellus</taxon>
    </lineage>
</organism>
<name>A0ABR1JR91_9AGAR</name>
<dbReference type="Gene3D" id="3.90.70.10">
    <property type="entry name" value="Cysteine proteinases"/>
    <property type="match status" value="1"/>
</dbReference>
<comment type="similarity">
    <text evidence="2">Belongs to the peptidase C19 family.</text>
</comment>
<dbReference type="InterPro" id="IPR038765">
    <property type="entry name" value="Papain-like_cys_pep_sf"/>
</dbReference>
<dbReference type="InterPro" id="IPR028889">
    <property type="entry name" value="USP"/>
</dbReference>
<feature type="compositionally biased region" description="Polar residues" evidence="6">
    <location>
        <begin position="739"/>
        <end position="752"/>
    </location>
</feature>
<dbReference type="PANTHER" id="PTHR24006:SF733">
    <property type="entry name" value="RE52890P"/>
    <property type="match status" value="1"/>
</dbReference>
<evidence type="ECO:0000256" key="6">
    <source>
        <dbReference type="SAM" id="MobiDB-lite"/>
    </source>
</evidence>
<dbReference type="InterPro" id="IPR050164">
    <property type="entry name" value="Peptidase_C19"/>
</dbReference>
<feature type="region of interest" description="Disordered" evidence="6">
    <location>
        <begin position="346"/>
        <end position="514"/>
    </location>
</feature>
<dbReference type="SUPFAM" id="SSF54001">
    <property type="entry name" value="Cysteine proteinases"/>
    <property type="match status" value="1"/>
</dbReference>
<dbReference type="PANTHER" id="PTHR24006">
    <property type="entry name" value="UBIQUITIN CARBOXYL-TERMINAL HYDROLASE"/>
    <property type="match status" value="1"/>
</dbReference>
<feature type="compositionally biased region" description="Pro residues" evidence="6">
    <location>
        <begin position="631"/>
        <end position="640"/>
    </location>
</feature>
<keyword evidence="9" id="KW-1185">Reference proteome</keyword>
<feature type="compositionally biased region" description="Polar residues" evidence="6">
    <location>
        <begin position="619"/>
        <end position="629"/>
    </location>
</feature>
<feature type="compositionally biased region" description="Basic and acidic residues" evidence="6">
    <location>
        <begin position="424"/>
        <end position="441"/>
    </location>
</feature>
<accession>A0ABR1JR91</accession>
<feature type="compositionally biased region" description="Polar residues" evidence="6">
    <location>
        <begin position="657"/>
        <end position="672"/>
    </location>
</feature>
<dbReference type="EMBL" id="JBANRG010000008">
    <property type="protein sequence ID" value="KAK7464480.1"/>
    <property type="molecule type" value="Genomic_DNA"/>
</dbReference>
<dbReference type="Pfam" id="PF00443">
    <property type="entry name" value="UCH"/>
    <property type="match status" value="1"/>
</dbReference>
<feature type="compositionally biased region" description="Polar residues" evidence="6">
    <location>
        <begin position="546"/>
        <end position="563"/>
    </location>
</feature>
<comment type="catalytic activity">
    <reaction evidence="1">
        <text>Thiol-dependent hydrolysis of ester, thioester, amide, peptide and isopeptide bonds formed by the C-terminal Gly of ubiquitin (a 76-residue protein attached to proteins as an intracellular targeting signal).</text>
        <dbReference type="EC" id="3.4.19.12"/>
    </reaction>
</comment>
<dbReference type="InterPro" id="IPR001394">
    <property type="entry name" value="Peptidase_C19_UCH"/>
</dbReference>
<feature type="compositionally biased region" description="Low complexity" evidence="6">
    <location>
        <begin position="533"/>
        <end position="545"/>
    </location>
</feature>
<evidence type="ECO:0000256" key="1">
    <source>
        <dbReference type="ARBA" id="ARBA00000707"/>
    </source>
</evidence>
<reference evidence="8 9" key="1">
    <citation type="submission" date="2024-01" db="EMBL/GenBank/DDBJ databases">
        <title>A draft genome for the cacao thread blight pathogen Marasmiellus scandens.</title>
        <authorList>
            <person name="Baruah I.K."/>
            <person name="Leung J."/>
            <person name="Bukari Y."/>
            <person name="Amoako-Attah I."/>
            <person name="Meinhardt L.W."/>
            <person name="Bailey B.A."/>
            <person name="Cohen S.P."/>
        </authorList>
    </citation>
    <scope>NUCLEOTIDE SEQUENCE [LARGE SCALE GENOMIC DNA]</scope>
    <source>
        <strain evidence="8 9">GH-19</strain>
    </source>
</reference>
<feature type="compositionally biased region" description="Pro residues" evidence="6">
    <location>
        <begin position="576"/>
        <end position="589"/>
    </location>
</feature>
<evidence type="ECO:0000313" key="8">
    <source>
        <dbReference type="EMBL" id="KAK7464480.1"/>
    </source>
</evidence>
<comment type="caution">
    <text evidence="8">The sequence shown here is derived from an EMBL/GenBank/DDBJ whole genome shotgun (WGS) entry which is preliminary data.</text>
</comment>
<feature type="region of interest" description="Disordered" evidence="6">
    <location>
        <begin position="527"/>
        <end position="752"/>
    </location>
</feature>
<evidence type="ECO:0000256" key="5">
    <source>
        <dbReference type="ARBA" id="ARBA00022801"/>
    </source>
</evidence>
<dbReference type="PROSITE" id="PS00973">
    <property type="entry name" value="USP_2"/>
    <property type="match status" value="1"/>
</dbReference>
<keyword evidence="5" id="KW-0378">Hydrolase</keyword>